<keyword evidence="3" id="KW-1003">Cell membrane</keyword>
<evidence type="ECO:0000256" key="4">
    <source>
        <dbReference type="ARBA" id="ARBA00022519"/>
    </source>
</evidence>
<feature type="transmembrane region" description="Helical" evidence="8">
    <location>
        <begin position="66"/>
        <end position="83"/>
    </location>
</feature>
<feature type="transmembrane region" description="Helical" evidence="8">
    <location>
        <begin position="290"/>
        <end position="309"/>
    </location>
</feature>
<accession>A0A1M6LWN7</accession>
<dbReference type="Proteomes" id="UP000184040">
    <property type="component" value="Unassembled WGS sequence"/>
</dbReference>
<keyword evidence="10" id="KW-1185">Reference proteome</keyword>
<evidence type="ECO:0000256" key="6">
    <source>
        <dbReference type="ARBA" id="ARBA00022989"/>
    </source>
</evidence>
<evidence type="ECO:0000313" key="9">
    <source>
        <dbReference type="EMBL" id="SHJ75572.1"/>
    </source>
</evidence>
<dbReference type="EMBL" id="FQZA01000018">
    <property type="protein sequence ID" value="SHJ75572.1"/>
    <property type="molecule type" value="Genomic_DNA"/>
</dbReference>
<feature type="transmembrane region" description="Helical" evidence="8">
    <location>
        <begin position="89"/>
        <end position="114"/>
    </location>
</feature>
<sequence>MNDPLTQRMVFLTGLLVLAGVAGALLSPHFLQGSTVGYLLQYVPVLGVLGMAQTLVMLSGGPGIDLSVGATMSLVGLAIAAMFGAGVPLLLACAAGLVIGGLLGAVNAVLVCVLKVPSLMGTLATFFAYSGLALALTGGAPIGGIPDWFAGLAQGRFLGIPVHMWVVFVPLAVVLHVMLSRTRIGSHIYAAGNDERAAFLSGVKVWRLRFGLYCLSGVIAGLAAIMTLSWFQAARPDAGEGMELLSVTVAVLGGAHIFGGIGRISGTVLAVLIVTTLQVALQLANISQAWQLAAIGVLLICSVMADNAVGDRLRAAARRAAS</sequence>
<gene>
    <name evidence="9" type="ORF">SAMN04488012_11812</name>
</gene>
<dbReference type="STRING" id="313368.SAMN04488012_11812"/>
<protein>
    <submittedName>
        <fullName evidence="9">Ribose transport system permease protein</fullName>
    </submittedName>
</protein>
<evidence type="ECO:0000256" key="7">
    <source>
        <dbReference type="ARBA" id="ARBA00023136"/>
    </source>
</evidence>
<evidence type="ECO:0000256" key="1">
    <source>
        <dbReference type="ARBA" id="ARBA00004651"/>
    </source>
</evidence>
<keyword evidence="4" id="KW-0997">Cell inner membrane</keyword>
<evidence type="ECO:0000256" key="5">
    <source>
        <dbReference type="ARBA" id="ARBA00022692"/>
    </source>
</evidence>
<evidence type="ECO:0000256" key="8">
    <source>
        <dbReference type="SAM" id="Phobius"/>
    </source>
</evidence>
<feature type="transmembrane region" description="Helical" evidence="8">
    <location>
        <begin position="210"/>
        <end position="232"/>
    </location>
</feature>
<dbReference type="PANTHER" id="PTHR32196">
    <property type="entry name" value="ABC TRANSPORTER PERMEASE PROTEIN YPHD-RELATED-RELATED"/>
    <property type="match status" value="1"/>
</dbReference>
<evidence type="ECO:0000256" key="2">
    <source>
        <dbReference type="ARBA" id="ARBA00022448"/>
    </source>
</evidence>
<keyword evidence="7 8" id="KW-0472">Membrane</keyword>
<feature type="transmembrane region" description="Helical" evidence="8">
    <location>
        <begin position="157"/>
        <end position="179"/>
    </location>
</feature>
<dbReference type="CDD" id="cd06579">
    <property type="entry name" value="TM_PBP1_transp_AraH_like"/>
    <property type="match status" value="1"/>
</dbReference>
<feature type="transmembrane region" description="Helical" evidence="8">
    <location>
        <begin position="39"/>
        <end position="59"/>
    </location>
</feature>
<dbReference type="GO" id="GO:0022857">
    <property type="term" value="F:transmembrane transporter activity"/>
    <property type="evidence" value="ECO:0007669"/>
    <property type="project" value="InterPro"/>
</dbReference>
<dbReference type="InterPro" id="IPR001851">
    <property type="entry name" value="ABC_transp_permease"/>
</dbReference>
<name>A0A1M6LWN7_9RHOB</name>
<dbReference type="PANTHER" id="PTHR32196:SF21">
    <property type="entry name" value="ABC TRANSPORTER PERMEASE PROTEIN YPHD-RELATED"/>
    <property type="match status" value="1"/>
</dbReference>
<keyword evidence="6 8" id="KW-1133">Transmembrane helix</keyword>
<evidence type="ECO:0000256" key="3">
    <source>
        <dbReference type="ARBA" id="ARBA00022475"/>
    </source>
</evidence>
<reference evidence="9 10" key="1">
    <citation type="submission" date="2016-11" db="EMBL/GenBank/DDBJ databases">
        <authorList>
            <person name="Jaros S."/>
            <person name="Januszkiewicz K."/>
            <person name="Wedrychowicz H."/>
        </authorList>
    </citation>
    <scope>NUCLEOTIDE SEQUENCE [LARGE SCALE GENOMIC DNA]</scope>
    <source>
        <strain evidence="9 10">DSM 26892</strain>
    </source>
</reference>
<dbReference type="GO" id="GO:0005886">
    <property type="term" value="C:plasma membrane"/>
    <property type="evidence" value="ECO:0007669"/>
    <property type="project" value="UniProtKB-SubCell"/>
</dbReference>
<feature type="transmembrane region" description="Helical" evidence="8">
    <location>
        <begin position="126"/>
        <end position="145"/>
    </location>
</feature>
<comment type="subcellular location">
    <subcellularLocation>
        <location evidence="1">Cell membrane</location>
        <topology evidence="1">Multi-pass membrane protein</topology>
    </subcellularLocation>
</comment>
<evidence type="ECO:0000313" key="10">
    <source>
        <dbReference type="Proteomes" id="UP000184040"/>
    </source>
</evidence>
<keyword evidence="5 8" id="KW-0812">Transmembrane</keyword>
<dbReference type="Pfam" id="PF02653">
    <property type="entry name" value="BPD_transp_2"/>
    <property type="match status" value="1"/>
</dbReference>
<dbReference type="RefSeq" id="WP_084140724.1">
    <property type="nucleotide sequence ID" value="NZ_FQZA01000018.1"/>
</dbReference>
<dbReference type="AlphaFoldDB" id="A0A1M6LWN7"/>
<feature type="transmembrane region" description="Helical" evidence="8">
    <location>
        <begin position="244"/>
        <end position="261"/>
    </location>
</feature>
<feature type="transmembrane region" description="Helical" evidence="8">
    <location>
        <begin position="268"/>
        <end position="284"/>
    </location>
</feature>
<keyword evidence="2" id="KW-0813">Transport</keyword>
<proteinExistence type="predicted"/>
<organism evidence="9 10">
    <name type="scientific">Palleronia salina</name>
    <dbReference type="NCBI Taxonomy" id="313368"/>
    <lineage>
        <taxon>Bacteria</taxon>
        <taxon>Pseudomonadati</taxon>
        <taxon>Pseudomonadota</taxon>
        <taxon>Alphaproteobacteria</taxon>
        <taxon>Rhodobacterales</taxon>
        <taxon>Roseobacteraceae</taxon>
        <taxon>Palleronia</taxon>
    </lineage>
</organism>